<sequence>MRDRRRQTSVDIDLDDNEATVEIVERRRRRVPDLFDEDGELRLWEDNFGWSGYKLEDGRFFRVNYHKRNDEWLEHSNVSPDDVVESIRDHIKDPKAGAAGRFVRRCSPP</sequence>
<organism evidence="1 2">
    <name type="scientific">Haloferax namakaokahaiae</name>
    <dbReference type="NCBI Taxonomy" id="1748331"/>
    <lineage>
        <taxon>Archaea</taxon>
        <taxon>Methanobacteriati</taxon>
        <taxon>Methanobacteriota</taxon>
        <taxon>Stenosarchaea group</taxon>
        <taxon>Halobacteria</taxon>
        <taxon>Halobacteriales</taxon>
        <taxon>Haloferacaceae</taxon>
        <taxon>Haloferax</taxon>
    </lineage>
</organism>
<dbReference type="Proteomes" id="UP001596481">
    <property type="component" value="Unassembled WGS sequence"/>
</dbReference>
<accession>A0ABD5ZIM1</accession>
<keyword evidence="2" id="KW-1185">Reference proteome</keyword>
<proteinExistence type="predicted"/>
<evidence type="ECO:0000313" key="2">
    <source>
        <dbReference type="Proteomes" id="UP001596481"/>
    </source>
</evidence>
<protein>
    <submittedName>
        <fullName evidence="1">Uncharacterized protein</fullName>
    </submittedName>
</protein>
<gene>
    <name evidence="1" type="ORF">ACFQJC_14580</name>
</gene>
<dbReference type="EMBL" id="JBHTAA010000005">
    <property type="protein sequence ID" value="MFC7204743.1"/>
    <property type="molecule type" value="Genomic_DNA"/>
</dbReference>
<comment type="caution">
    <text evidence="1">The sequence shown here is derived from an EMBL/GenBank/DDBJ whole genome shotgun (WGS) entry which is preliminary data.</text>
</comment>
<reference evidence="1 2" key="1">
    <citation type="journal article" date="2019" name="Int. J. Syst. Evol. Microbiol.">
        <title>The Global Catalogue of Microorganisms (GCM) 10K type strain sequencing project: providing services to taxonomists for standard genome sequencing and annotation.</title>
        <authorList>
            <consortium name="The Broad Institute Genomics Platform"/>
            <consortium name="The Broad Institute Genome Sequencing Center for Infectious Disease"/>
            <person name="Wu L."/>
            <person name="Ma J."/>
        </authorList>
    </citation>
    <scope>NUCLEOTIDE SEQUENCE [LARGE SCALE GENOMIC DNA]</scope>
    <source>
        <strain evidence="1 2">DSM 29988</strain>
    </source>
</reference>
<evidence type="ECO:0000313" key="1">
    <source>
        <dbReference type="EMBL" id="MFC7204743.1"/>
    </source>
</evidence>
<name>A0ABD5ZIM1_9EURY</name>
<dbReference type="AlphaFoldDB" id="A0ABD5ZIM1"/>
<dbReference type="RefSeq" id="WP_390224692.1">
    <property type="nucleotide sequence ID" value="NZ_JBHTAA010000005.1"/>
</dbReference>